<reference evidence="1 2" key="1">
    <citation type="submission" date="2018-05" db="EMBL/GenBank/DDBJ databases">
        <title>Streptomyces venezuelae.</title>
        <authorList>
            <person name="Kim W."/>
            <person name="Lee N."/>
            <person name="Cho B.-K."/>
        </authorList>
    </citation>
    <scope>NUCLEOTIDE SEQUENCE [LARGE SCALE GENOMIC DNA]</scope>
    <source>
        <strain evidence="1 2">ATCC 15068</strain>
    </source>
</reference>
<sequence>MSAQPAAHVMKPGWFTVNVLNRAVAWMTRRGISVWGSRVLAVRGRKSGEWRRTPVNLLTVDGAQYLVAPRGHVQWTHNMRAAGGGQLHLGKHAEGFTAVELADDDKPALLRAYLKRWKAEVGVFFGGIGPDSSDEELRAIAPKHPVFRITTTGPAAPAV</sequence>
<dbReference type="Pfam" id="PF04075">
    <property type="entry name" value="F420H2_quin_red"/>
    <property type="match status" value="1"/>
</dbReference>
<evidence type="ECO:0000313" key="2">
    <source>
        <dbReference type="Proteomes" id="UP000324106"/>
    </source>
</evidence>
<organism evidence="1 2">
    <name type="scientific">Streptomyces venezuelae</name>
    <dbReference type="NCBI Taxonomy" id="54571"/>
    <lineage>
        <taxon>Bacteria</taxon>
        <taxon>Bacillati</taxon>
        <taxon>Actinomycetota</taxon>
        <taxon>Actinomycetes</taxon>
        <taxon>Kitasatosporales</taxon>
        <taxon>Streptomycetaceae</taxon>
        <taxon>Streptomyces</taxon>
    </lineage>
</organism>
<dbReference type="AlphaFoldDB" id="A0A5P2B3C4"/>
<dbReference type="RefSeq" id="WP_150272775.1">
    <property type="nucleotide sequence ID" value="NZ_CP029194.1"/>
</dbReference>
<dbReference type="Gene3D" id="2.30.110.10">
    <property type="entry name" value="Electron Transport, Fmn-binding Protein, Chain A"/>
    <property type="match status" value="1"/>
</dbReference>
<name>A0A5P2B3C4_STRVZ</name>
<dbReference type="GO" id="GO:0016491">
    <property type="term" value="F:oxidoreductase activity"/>
    <property type="evidence" value="ECO:0007669"/>
    <property type="project" value="InterPro"/>
</dbReference>
<proteinExistence type="predicted"/>
<dbReference type="OrthoDB" id="5186446at2"/>
<evidence type="ECO:0000313" key="1">
    <source>
        <dbReference type="EMBL" id="QES23661.1"/>
    </source>
</evidence>
<protein>
    <submittedName>
        <fullName evidence="1">Deazaflavin-dependent nitroreductase</fullName>
    </submittedName>
</protein>
<dbReference type="Proteomes" id="UP000324106">
    <property type="component" value="Chromosome"/>
</dbReference>
<gene>
    <name evidence="1" type="ORF">DEJ46_34820</name>
</gene>
<dbReference type="NCBIfam" id="TIGR00026">
    <property type="entry name" value="hi_GC_TIGR00026"/>
    <property type="match status" value="1"/>
</dbReference>
<dbReference type="InterPro" id="IPR012349">
    <property type="entry name" value="Split_barrel_FMN-bd"/>
</dbReference>
<dbReference type="InterPro" id="IPR004378">
    <property type="entry name" value="F420H2_quin_Rdtase"/>
</dbReference>
<accession>A0A5P2B3C4</accession>
<dbReference type="EMBL" id="CP029194">
    <property type="protein sequence ID" value="QES23661.1"/>
    <property type="molecule type" value="Genomic_DNA"/>
</dbReference>